<comment type="caution">
    <text evidence="2">The sequence shown here is derived from an EMBL/GenBank/DDBJ whole genome shotgun (WGS) entry which is preliminary data.</text>
</comment>
<dbReference type="PROSITE" id="PS51186">
    <property type="entry name" value="GNAT"/>
    <property type="match status" value="1"/>
</dbReference>
<dbReference type="InterPro" id="IPR016181">
    <property type="entry name" value="Acyl_CoA_acyltransferase"/>
</dbReference>
<gene>
    <name evidence="2" type="ORF">GGQ59_001225</name>
</gene>
<dbReference type="GO" id="GO:0016747">
    <property type="term" value="F:acyltransferase activity, transferring groups other than amino-acyl groups"/>
    <property type="evidence" value="ECO:0007669"/>
    <property type="project" value="InterPro"/>
</dbReference>
<dbReference type="AlphaFoldDB" id="A0A840I353"/>
<dbReference type="InterPro" id="IPR000182">
    <property type="entry name" value="GNAT_dom"/>
</dbReference>
<name>A0A840I353_9PROT</name>
<keyword evidence="2" id="KW-0808">Transferase</keyword>
<dbReference type="RefSeq" id="WP_183816895.1">
    <property type="nucleotide sequence ID" value="NZ_JACHOB010000002.1"/>
</dbReference>
<dbReference type="Pfam" id="PF00583">
    <property type="entry name" value="Acetyltransf_1"/>
    <property type="match status" value="1"/>
</dbReference>
<feature type="domain" description="N-acetyltransferase" evidence="1">
    <location>
        <begin position="39"/>
        <end position="180"/>
    </location>
</feature>
<accession>A0A840I353</accession>
<proteinExistence type="predicted"/>
<dbReference type="EMBL" id="JACHOB010000002">
    <property type="protein sequence ID" value="MBB4658711.1"/>
    <property type="molecule type" value="Genomic_DNA"/>
</dbReference>
<organism evidence="2 3">
    <name type="scientific">Parvularcula dongshanensis</name>
    <dbReference type="NCBI Taxonomy" id="1173995"/>
    <lineage>
        <taxon>Bacteria</taxon>
        <taxon>Pseudomonadati</taxon>
        <taxon>Pseudomonadota</taxon>
        <taxon>Alphaproteobacteria</taxon>
        <taxon>Parvularculales</taxon>
        <taxon>Parvularculaceae</taxon>
        <taxon>Parvularcula</taxon>
    </lineage>
</organism>
<evidence type="ECO:0000313" key="2">
    <source>
        <dbReference type="EMBL" id="MBB4658711.1"/>
    </source>
</evidence>
<protein>
    <submittedName>
        <fullName evidence="2">GNAT superfamily N-acetyltransferase</fullName>
    </submittedName>
</protein>
<dbReference type="Proteomes" id="UP000563524">
    <property type="component" value="Unassembled WGS sequence"/>
</dbReference>
<evidence type="ECO:0000313" key="3">
    <source>
        <dbReference type="Proteomes" id="UP000563524"/>
    </source>
</evidence>
<reference evidence="2 3" key="1">
    <citation type="submission" date="2020-08" db="EMBL/GenBank/DDBJ databases">
        <title>Genomic Encyclopedia of Type Strains, Phase IV (KMG-IV): sequencing the most valuable type-strain genomes for metagenomic binning, comparative biology and taxonomic classification.</title>
        <authorList>
            <person name="Goeker M."/>
        </authorList>
    </citation>
    <scope>NUCLEOTIDE SEQUENCE [LARGE SCALE GENOMIC DNA]</scope>
    <source>
        <strain evidence="2 3">DSM 102850</strain>
    </source>
</reference>
<sequence length="180" mass="20847">MNAAYKDGVLDRHEVTITYLEQREAPRGPQPPRPAFRTAMMRAAAPPLPYYRYLWNAVGEPHRWVSRRYMADDKLASIVHDDRVAIYVLYKEGWPAGFAEVDWRRRPLAEFKFFGLVPEAQGTGLGRWFLRQVLDLVWSAGPERVIIETCTMDAPQALRMYQRAGFSVYDQGRGVIEWRG</sequence>
<evidence type="ECO:0000259" key="1">
    <source>
        <dbReference type="PROSITE" id="PS51186"/>
    </source>
</evidence>
<keyword evidence="3" id="KW-1185">Reference proteome</keyword>
<dbReference type="Gene3D" id="3.40.630.30">
    <property type="match status" value="1"/>
</dbReference>
<dbReference type="CDD" id="cd04301">
    <property type="entry name" value="NAT_SF"/>
    <property type="match status" value="1"/>
</dbReference>
<dbReference type="SUPFAM" id="SSF55729">
    <property type="entry name" value="Acyl-CoA N-acyltransferases (Nat)"/>
    <property type="match status" value="1"/>
</dbReference>